<accession>A0ABX9KIE9</accession>
<dbReference type="RefSeq" id="WP_114642144.1">
    <property type="nucleotide sequence ID" value="NZ_JAACIO010000011.1"/>
</dbReference>
<feature type="transmembrane region" description="Helical" evidence="1">
    <location>
        <begin position="59"/>
        <end position="81"/>
    </location>
</feature>
<name>A0ABX9KIE9_9FUSO</name>
<protein>
    <recommendedName>
        <fullName evidence="4">DUF3147 family protein</fullName>
    </recommendedName>
</protein>
<reference evidence="2 3" key="1">
    <citation type="submission" date="2018-08" db="EMBL/GenBank/DDBJ databases">
        <title>Draft genome sequence of Psychrilyobacter sp. strain SD5 isolated from Black Sea water.</title>
        <authorList>
            <person name="Yadav S."/>
            <person name="Villanueva L."/>
            <person name="Damste J.S.S."/>
        </authorList>
    </citation>
    <scope>NUCLEOTIDE SEQUENCE [LARGE SCALE GENOMIC DNA]</scope>
    <source>
        <strain evidence="2 3">SD5</strain>
    </source>
</reference>
<keyword evidence="1" id="KW-0812">Transmembrane</keyword>
<sequence length="116" mass="12926">MAYYLVKIAVTSFLIVVISESAKRSSLIGALLASIPLLSILAMLWVYIDTKDIMKVSALSSGIFWLVLPSMAFFVVLPLLLKQGLHFYLSMVISIGVTLLCYWLMIIVLNHYGVKL</sequence>
<dbReference type="NCBIfam" id="NF006749">
    <property type="entry name" value="PRK09272.1-2"/>
    <property type="match status" value="1"/>
</dbReference>
<dbReference type="InterPro" id="IPR058117">
    <property type="entry name" value="BV97_02767-like"/>
</dbReference>
<organism evidence="2 3">
    <name type="scientific">Psychrilyobacter piezotolerans</name>
    <dbReference type="NCBI Taxonomy" id="2293438"/>
    <lineage>
        <taxon>Bacteria</taxon>
        <taxon>Fusobacteriati</taxon>
        <taxon>Fusobacteriota</taxon>
        <taxon>Fusobacteriia</taxon>
        <taxon>Fusobacteriales</taxon>
        <taxon>Fusobacteriaceae</taxon>
        <taxon>Psychrilyobacter</taxon>
    </lineage>
</organism>
<dbReference type="Proteomes" id="UP000263486">
    <property type="component" value="Unassembled WGS sequence"/>
</dbReference>
<evidence type="ECO:0000256" key="1">
    <source>
        <dbReference type="SAM" id="Phobius"/>
    </source>
</evidence>
<feature type="transmembrane region" description="Helical" evidence="1">
    <location>
        <begin position="27"/>
        <end position="47"/>
    </location>
</feature>
<evidence type="ECO:0000313" key="3">
    <source>
        <dbReference type="Proteomes" id="UP000263486"/>
    </source>
</evidence>
<evidence type="ECO:0000313" key="2">
    <source>
        <dbReference type="EMBL" id="REI41396.1"/>
    </source>
</evidence>
<comment type="caution">
    <text evidence="2">The sequence shown here is derived from an EMBL/GenBank/DDBJ whole genome shotgun (WGS) entry which is preliminary data.</text>
</comment>
<keyword evidence="1" id="KW-1133">Transmembrane helix</keyword>
<keyword evidence="1" id="KW-0472">Membrane</keyword>
<feature type="transmembrane region" description="Helical" evidence="1">
    <location>
        <begin position="87"/>
        <end position="109"/>
    </location>
</feature>
<proteinExistence type="predicted"/>
<dbReference type="EMBL" id="QUAJ01000010">
    <property type="protein sequence ID" value="REI41396.1"/>
    <property type="molecule type" value="Genomic_DNA"/>
</dbReference>
<keyword evidence="3" id="KW-1185">Reference proteome</keyword>
<gene>
    <name evidence="2" type="ORF">DYH56_06935</name>
</gene>
<evidence type="ECO:0008006" key="4">
    <source>
        <dbReference type="Google" id="ProtNLM"/>
    </source>
</evidence>